<dbReference type="OrthoDB" id="9812358at2"/>
<dbReference type="SMART" id="SM00267">
    <property type="entry name" value="GGDEF"/>
    <property type="match status" value="1"/>
</dbReference>
<dbReference type="InterPro" id="IPR000014">
    <property type="entry name" value="PAS"/>
</dbReference>
<evidence type="ECO:0000313" key="5">
    <source>
        <dbReference type="EMBL" id="SFL99593.1"/>
    </source>
</evidence>
<dbReference type="FunFam" id="3.30.70.270:FF:000001">
    <property type="entry name" value="Diguanylate cyclase domain protein"/>
    <property type="match status" value="1"/>
</dbReference>
<dbReference type="NCBIfam" id="TIGR00254">
    <property type="entry name" value="GGDEF"/>
    <property type="match status" value="1"/>
</dbReference>
<keyword evidence="6" id="KW-1185">Reference proteome</keyword>
<dbReference type="InterPro" id="IPR029016">
    <property type="entry name" value="GAF-like_dom_sf"/>
</dbReference>
<dbReference type="InterPro" id="IPR003018">
    <property type="entry name" value="GAF"/>
</dbReference>
<dbReference type="Gene3D" id="3.30.450.20">
    <property type="entry name" value="PAS domain"/>
    <property type="match status" value="1"/>
</dbReference>
<dbReference type="SUPFAM" id="SSF55781">
    <property type="entry name" value="GAF domain-like"/>
    <property type="match status" value="2"/>
</dbReference>
<dbReference type="GO" id="GO:0052621">
    <property type="term" value="F:diguanylate cyclase activity"/>
    <property type="evidence" value="ECO:0007669"/>
    <property type="project" value="UniProtKB-EC"/>
</dbReference>
<reference evidence="6" key="1">
    <citation type="submission" date="2016-10" db="EMBL/GenBank/DDBJ databases">
        <authorList>
            <person name="Varghese N."/>
            <person name="Submissions S."/>
        </authorList>
    </citation>
    <scope>NUCLEOTIDE SEQUENCE [LARGE SCALE GENOMIC DNA]</scope>
    <source>
        <strain evidence="6">CGMCC 1.7061</strain>
    </source>
</reference>
<evidence type="ECO:0000259" key="4">
    <source>
        <dbReference type="PROSITE" id="PS50887"/>
    </source>
</evidence>
<dbReference type="InterPro" id="IPR043128">
    <property type="entry name" value="Rev_trsase/Diguanyl_cyclase"/>
</dbReference>
<dbReference type="Pfam" id="PF13188">
    <property type="entry name" value="PAS_8"/>
    <property type="match status" value="1"/>
</dbReference>
<gene>
    <name evidence="5" type="ORF">SAMN04487963_0921</name>
</gene>
<evidence type="ECO:0000256" key="1">
    <source>
        <dbReference type="ARBA" id="ARBA00001946"/>
    </source>
</evidence>
<name>A0A1I4M8Y5_9GAMM</name>
<dbReference type="Proteomes" id="UP000198519">
    <property type="component" value="Unassembled WGS sequence"/>
</dbReference>
<dbReference type="InterPro" id="IPR050469">
    <property type="entry name" value="Diguanylate_Cyclase"/>
</dbReference>
<dbReference type="Gene3D" id="3.30.450.40">
    <property type="match status" value="2"/>
</dbReference>
<dbReference type="SMART" id="SM00065">
    <property type="entry name" value="GAF"/>
    <property type="match status" value="2"/>
</dbReference>
<proteinExistence type="predicted"/>
<sequence length="685" mass="76049">MMTEASSLIPLAAGALVAVLGVLLAYREWRIRRLRMENLGLLQELGDAQRRFKDSSRELRGLFDHSAISVMLFDRFDRTVLYANDLALEMFGVDSMAALTNDVMQRPDAWSGSPYGLADFEAWLEKASRLGMQRFEWKLLNQTGLPVWLDATLVSLPYEGKQTLMFTGVNISVRKIAESTDWLRNRAMLAMTGDRPLAASLDLIVAMYQFTSPNARCAIMILDENTRTLGWGNRPVFAPPFNEALDNLPVRYGAATCGTAASIQGRVVTEDIDKDDRWERYRDAGHAAGVASCWSEPVLGSDGKVLGTFAVYHDNPWTPGEPDIEALTGPLYLASLAIERYQARDRLQRMVAAEKTIREISVTLQTMDPAATARGVRSVLKFLREYLSVDQCLVLQGTQEGSLFEVAHAWPELPCDEDEERLALTRDELEEALSEIREQGYGVIRYDESDDGDELIDLLMPGQNAGSCLIAPIIQSDQVSGLLVFCSREDKHHWQAFDINTVTPVAALLGSALTRQSLLQELTHQALHDRLTGLYNRGKTEDRLTQEIVRSSRYGNTFSLILFDVDHFKLVNDRFGHNAGDDVLVEVASQLSTNVRSADFVGRWGGEEFLVILPETDLDEGGAVAENLRLHIAEQTFPIPGGSVTVSAGVSAFLPGDDLQELVKRADTALYQAKDEGRNQIRVSA</sequence>
<dbReference type="InterPro" id="IPR035965">
    <property type="entry name" value="PAS-like_dom_sf"/>
</dbReference>
<dbReference type="PANTHER" id="PTHR45138">
    <property type="entry name" value="REGULATORY COMPONENTS OF SENSORY TRANSDUCTION SYSTEM"/>
    <property type="match status" value="1"/>
</dbReference>
<dbReference type="Pfam" id="PF00990">
    <property type="entry name" value="GGDEF"/>
    <property type="match status" value="1"/>
</dbReference>
<dbReference type="PROSITE" id="PS50887">
    <property type="entry name" value="GGDEF"/>
    <property type="match status" value="1"/>
</dbReference>
<evidence type="ECO:0000313" key="6">
    <source>
        <dbReference type="Proteomes" id="UP000198519"/>
    </source>
</evidence>
<evidence type="ECO:0000256" key="3">
    <source>
        <dbReference type="ARBA" id="ARBA00034247"/>
    </source>
</evidence>
<organism evidence="5 6">
    <name type="scientific">Marinobacter zhejiangensis</name>
    <dbReference type="NCBI Taxonomy" id="488535"/>
    <lineage>
        <taxon>Bacteria</taxon>
        <taxon>Pseudomonadati</taxon>
        <taxon>Pseudomonadota</taxon>
        <taxon>Gammaproteobacteria</taxon>
        <taxon>Pseudomonadales</taxon>
        <taxon>Marinobacteraceae</taxon>
        <taxon>Marinobacter</taxon>
    </lineage>
</organism>
<dbReference type="SUPFAM" id="SSF55073">
    <property type="entry name" value="Nucleotide cyclase"/>
    <property type="match status" value="1"/>
</dbReference>
<comment type="catalytic activity">
    <reaction evidence="3">
        <text>2 GTP = 3',3'-c-di-GMP + 2 diphosphate</text>
        <dbReference type="Rhea" id="RHEA:24898"/>
        <dbReference type="ChEBI" id="CHEBI:33019"/>
        <dbReference type="ChEBI" id="CHEBI:37565"/>
        <dbReference type="ChEBI" id="CHEBI:58805"/>
        <dbReference type="EC" id="2.7.7.65"/>
    </reaction>
</comment>
<comment type="cofactor">
    <cofactor evidence="1">
        <name>Mg(2+)</name>
        <dbReference type="ChEBI" id="CHEBI:18420"/>
    </cofactor>
</comment>
<dbReference type="PANTHER" id="PTHR45138:SF9">
    <property type="entry name" value="DIGUANYLATE CYCLASE DGCM-RELATED"/>
    <property type="match status" value="1"/>
</dbReference>
<dbReference type="InterPro" id="IPR029787">
    <property type="entry name" value="Nucleotide_cyclase"/>
</dbReference>
<dbReference type="Gene3D" id="3.30.70.270">
    <property type="match status" value="1"/>
</dbReference>
<dbReference type="Pfam" id="PF13185">
    <property type="entry name" value="GAF_2"/>
    <property type="match status" value="1"/>
</dbReference>
<dbReference type="SUPFAM" id="SSF55785">
    <property type="entry name" value="PYP-like sensor domain (PAS domain)"/>
    <property type="match status" value="1"/>
</dbReference>
<accession>A0A1I4M8Y5</accession>
<evidence type="ECO:0000256" key="2">
    <source>
        <dbReference type="ARBA" id="ARBA00012528"/>
    </source>
</evidence>
<dbReference type="EC" id="2.7.7.65" evidence="2"/>
<protein>
    <recommendedName>
        <fullName evidence="2">diguanylate cyclase</fullName>
        <ecNumber evidence="2">2.7.7.65</ecNumber>
    </recommendedName>
</protein>
<dbReference type="AlphaFoldDB" id="A0A1I4M8Y5"/>
<feature type="domain" description="GGDEF" evidence="4">
    <location>
        <begin position="556"/>
        <end position="685"/>
    </location>
</feature>
<dbReference type="EMBL" id="FOUE01000001">
    <property type="protein sequence ID" value="SFL99593.1"/>
    <property type="molecule type" value="Genomic_DNA"/>
</dbReference>
<dbReference type="STRING" id="488535.SAMN04487963_0921"/>
<dbReference type="Pfam" id="PF01590">
    <property type="entry name" value="GAF"/>
    <property type="match status" value="1"/>
</dbReference>
<dbReference type="CDD" id="cd01949">
    <property type="entry name" value="GGDEF"/>
    <property type="match status" value="1"/>
</dbReference>
<dbReference type="InterPro" id="IPR000160">
    <property type="entry name" value="GGDEF_dom"/>
</dbReference>